<evidence type="ECO:0000256" key="2">
    <source>
        <dbReference type="ARBA" id="ARBA00022525"/>
    </source>
</evidence>
<gene>
    <name evidence="13" type="ORF">EVEC_LOCUS6919</name>
</gene>
<comment type="subcellular location">
    <subcellularLocation>
        <location evidence="1">Secreted</location>
    </subcellularLocation>
</comment>
<dbReference type="SMART" id="SM00211">
    <property type="entry name" value="TY"/>
    <property type="match status" value="1"/>
</dbReference>
<dbReference type="SMART" id="SM00289">
    <property type="entry name" value="WR1"/>
    <property type="match status" value="2"/>
</dbReference>
<dbReference type="InterPro" id="IPR028150">
    <property type="entry name" value="Lustrin_cystein"/>
</dbReference>
<evidence type="ECO:0000256" key="8">
    <source>
        <dbReference type="SAM" id="MobiDB-lite"/>
    </source>
</evidence>
<feature type="domain" description="BPTI/Kunitz inhibitor" evidence="11">
    <location>
        <begin position="598"/>
        <end position="642"/>
    </location>
</feature>
<dbReference type="PROSITE" id="PS00484">
    <property type="entry name" value="THYROGLOBULIN_1_1"/>
    <property type="match status" value="1"/>
</dbReference>
<feature type="domain" description="BPTI/Kunitz inhibitor" evidence="11">
    <location>
        <begin position="552"/>
        <end position="602"/>
    </location>
</feature>
<dbReference type="SUPFAM" id="SSF57362">
    <property type="entry name" value="BPTI-like"/>
    <property type="match status" value="8"/>
</dbReference>
<evidence type="ECO:0000256" key="3">
    <source>
        <dbReference type="ARBA" id="ARBA00022656"/>
    </source>
</evidence>
<dbReference type="Gene3D" id="4.10.410.10">
    <property type="entry name" value="Pancreatic trypsin inhibitor Kunitz domain"/>
    <property type="match status" value="8"/>
</dbReference>
<dbReference type="PRINTS" id="PR00759">
    <property type="entry name" value="BASICPTASE"/>
</dbReference>
<evidence type="ECO:0000256" key="4">
    <source>
        <dbReference type="ARBA" id="ARBA00022690"/>
    </source>
</evidence>
<dbReference type="Pfam" id="PF00086">
    <property type="entry name" value="Thyroglobulin_1"/>
    <property type="match status" value="1"/>
</dbReference>
<reference evidence="15" key="1">
    <citation type="submission" date="2017-02" db="UniProtKB">
        <authorList>
            <consortium name="WormBaseParasite"/>
        </authorList>
    </citation>
    <scope>IDENTIFICATION</scope>
</reference>
<dbReference type="EMBL" id="UXUI01008697">
    <property type="protein sequence ID" value="VDD92168.1"/>
    <property type="molecule type" value="Genomic_DNA"/>
</dbReference>
<dbReference type="InterPro" id="IPR036880">
    <property type="entry name" value="Kunitz_BPTI_sf"/>
</dbReference>
<feature type="domain" description="Thyroglobulin type-1" evidence="12">
    <location>
        <begin position="155"/>
        <end position="218"/>
    </location>
</feature>
<dbReference type="OrthoDB" id="4473401at2759"/>
<dbReference type="InterPro" id="IPR036857">
    <property type="entry name" value="Thyroglobulin_1_sf"/>
</dbReference>
<comment type="caution">
    <text evidence="7">Lacks conserved residue(s) required for the propagation of feature annotation.</text>
</comment>
<dbReference type="Pfam" id="PF14625">
    <property type="entry name" value="Lustrin_cystein"/>
    <property type="match status" value="2"/>
</dbReference>
<feature type="domain" description="BPTI/Kunitz inhibitor" evidence="11">
    <location>
        <begin position="232"/>
        <end position="282"/>
    </location>
</feature>
<dbReference type="CDD" id="cd00191">
    <property type="entry name" value="TY"/>
    <property type="match status" value="1"/>
</dbReference>
<keyword evidence="2" id="KW-0964">Secreted</keyword>
<evidence type="ECO:0000313" key="15">
    <source>
        <dbReference type="WBParaSite" id="EVEC_0000739801-mRNA-1"/>
    </source>
</evidence>
<keyword evidence="10" id="KW-0732">Signal</keyword>
<dbReference type="InterPro" id="IPR006150">
    <property type="entry name" value="Cys_repeat_1"/>
</dbReference>
<dbReference type="PROSITE" id="PS51162">
    <property type="entry name" value="THYROGLOBULIN_1_2"/>
    <property type="match status" value="1"/>
</dbReference>
<keyword evidence="5" id="KW-0722">Serine protease inhibitor</keyword>
<feature type="signal peptide" evidence="10">
    <location>
        <begin position="1"/>
        <end position="16"/>
    </location>
</feature>
<keyword evidence="3" id="KW-0800">Toxin</keyword>
<evidence type="ECO:0000259" key="11">
    <source>
        <dbReference type="PROSITE" id="PS50279"/>
    </source>
</evidence>
<dbReference type="PROSITE" id="PS00280">
    <property type="entry name" value="BPTI_KUNITZ_1"/>
    <property type="match status" value="4"/>
</dbReference>
<dbReference type="CDD" id="cd00109">
    <property type="entry name" value="Kunitz-type"/>
    <property type="match status" value="6"/>
</dbReference>
<dbReference type="InterPro" id="IPR000716">
    <property type="entry name" value="Thyroglobulin_1"/>
</dbReference>
<evidence type="ECO:0000256" key="6">
    <source>
        <dbReference type="ARBA" id="ARBA00023157"/>
    </source>
</evidence>
<evidence type="ECO:0000259" key="12">
    <source>
        <dbReference type="PROSITE" id="PS51162"/>
    </source>
</evidence>
<dbReference type="FunFam" id="4.10.410.10:FF:000020">
    <property type="entry name" value="Collagen, type VI, alpha 3"/>
    <property type="match status" value="2"/>
</dbReference>
<dbReference type="SMART" id="SM00131">
    <property type="entry name" value="KU"/>
    <property type="match status" value="8"/>
</dbReference>
<dbReference type="WBParaSite" id="EVEC_0000739801-mRNA-1">
    <property type="protein sequence ID" value="EVEC_0000739801-mRNA-1"/>
    <property type="gene ID" value="EVEC_0000739801"/>
</dbReference>
<evidence type="ECO:0000256" key="9">
    <source>
        <dbReference type="SAM" id="Phobius"/>
    </source>
</evidence>
<dbReference type="InterPro" id="IPR002223">
    <property type="entry name" value="Kunitz_BPTI"/>
</dbReference>
<sequence>MLSLLTLVVLATLTTAAQESVDPCKRQPFRGRCPGVSGGPQTRSQFVLRYYVRDDECVSYPFGHCSRDRNEPKLYRYKEECEDACLHKKDSPREEEGTLLTETTPSTSVSTKLLPPKATSTSPPSDVIKTGCQFLLCNFKNSENLCLCDTIICIFLECEKQRDAANNQNSKSYIPICTSNGEFQPLQCDKNHQKCFCVDSKGSEIAYSRTDARKKPNCLKILQAKQPPINECSGLPEPGPCASSISRWYYDENEKICKHFKYSGCGGNGNNYASKSSCEKRCAPLTNAFKCHLGKEPLKGNSGDLTDCSKTPCPRGYKCSTVQQSSICCPDVEKFKVLHSGIDPQVCSLPKERGPCDRYELRFYYNSDLKECKYFFFGGCEGNGNNFEKVEDCERTCIQGRPTSPKRITSSTTTETLTSRSTTTPASLIMNRCMHPKDPGDCNGQFIRWYWNQKAKMCEVFTYTGCNGNGNNFASKEDCTGNCHFTGASDPSNVCEHEIDSGECTQSFRRYAYDKLENDCRIFIYSGCGGNGNNFATAAECRKRCIKSGNVCDYPVEVGECSGIFTRYAFDPSSKECRKFTYGGCGGNGNNFATIEECSRTCLLGLSYYYNNNSGNCEAFKYGGCAGNKNHFFTRKECEIHCARFSSRVSDLHSAVETTTYSSSSEIAREIEEVERNVQGTNGGRPVTTVIDQRTNQVPPRVNNGDVCILPPDAGSCNDYIPRWFYNSQSGRCEQFSYGSCGGNSNNFLDRHSCELRCQPDNALAESQVPSRCSLPKDEGTGDGYNVKWYFNVRNLRCEQMVFRGYGGNDNQFSTHESCRQSCVCKPSVHRQPEEYLKFSKPTDETIVREPAPPTAADKDLFYPDKGLIMTTTQVIFWLRERKSFVSKVYLNIFLLEVSKANNVNYQEAAKGPAPLPSFEVPPVPPCANGERPVTQRDGSPLLCLPGKHQCPQNYECFFNGINFFCCPNAEDPYDKHVFGGKKTLTNHIIITHLSFIQIQVCIWAIPYFFHFLLISRVWQQRKSGKVNSPPSYTPFKVAKFAKLPPDTPIFGSL</sequence>
<dbReference type="PANTHER" id="PTHR10083:SF217">
    <property type="entry name" value="BOOPHILIN-H2"/>
    <property type="match status" value="1"/>
</dbReference>
<dbReference type="SUPFAM" id="SSF57610">
    <property type="entry name" value="Thyroglobulin type-1 domain"/>
    <property type="match status" value="1"/>
</dbReference>
<dbReference type="GO" id="GO:0004867">
    <property type="term" value="F:serine-type endopeptidase inhibitor activity"/>
    <property type="evidence" value="ECO:0007669"/>
    <property type="project" value="UniProtKB-KW"/>
</dbReference>
<organism evidence="15">
    <name type="scientific">Enterobius vermicularis</name>
    <name type="common">Human pinworm</name>
    <dbReference type="NCBI Taxonomy" id="51028"/>
    <lineage>
        <taxon>Eukaryota</taxon>
        <taxon>Metazoa</taxon>
        <taxon>Ecdysozoa</taxon>
        <taxon>Nematoda</taxon>
        <taxon>Chromadorea</taxon>
        <taxon>Rhabditida</taxon>
        <taxon>Spirurina</taxon>
        <taxon>Oxyuridomorpha</taxon>
        <taxon>Oxyuroidea</taxon>
        <taxon>Oxyuridae</taxon>
        <taxon>Enterobius</taxon>
    </lineage>
</organism>
<evidence type="ECO:0000256" key="5">
    <source>
        <dbReference type="ARBA" id="ARBA00022900"/>
    </source>
</evidence>
<feature type="chain" id="PRO_5043122776" evidence="10">
    <location>
        <begin position="17"/>
        <end position="1054"/>
    </location>
</feature>
<dbReference type="PANTHER" id="PTHR10083">
    <property type="entry name" value="KUNITZ-TYPE PROTEASE INHIBITOR-RELATED"/>
    <property type="match status" value="1"/>
</dbReference>
<name>A0A0N4VAB1_ENTVE</name>
<dbReference type="Gene3D" id="4.10.800.10">
    <property type="entry name" value="Thyroglobulin type-1"/>
    <property type="match status" value="1"/>
</dbReference>
<feature type="domain" description="BPTI/Kunitz inhibitor" evidence="11">
    <location>
        <begin position="708"/>
        <end position="758"/>
    </location>
</feature>
<evidence type="ECO:0000313" key="13">
    <source>
        <dbReference type="EMBL" id="VDD92168.1"/>
    </source>
</evidence>
<dbReference type="GO" id="GO:0005615">
    <property type="term" value="C:extracellular space"/>
    <property type="evidence" value="ECO:0007669"/>
    <property type="project" value="TreeGrafter"/>
</dbReference>
<feature type="domain" description="BPTI/Kunitz inhibitor" evidence="11">
    <location>
        <begin position="347"/>
        <end position="397"/>
    </location>
</feature>
<protein>
    <submittedName>
        <fullName evidence="15">Kunitz/Bovine pancreatic trypsin inhibitor domain protein</fullName>
    </submittedName>
</protein>
<keyword evidence="9" id="KW-0472">Membrane</keyword>
<keyword evidence="6 7" id="KW-1015">Disulfide bond</keyword>
<accession>A0A0N4VAB1</accession>
<keyword evidence="9" id="KW-1133">Transmembrane helix</keyword>
<evidence type="ECO:0000256" key="7">
    <source>
        <dbReference type="PROSITE-ProRule" id="PRU00500"/>
    </source>
</evidence>
<proteinExistence type="predicted"/>
<evidence type="ECO:0000256" key="10">
    <source>
        <dbReference type="SAM" id="SignalP"/>
    </source>
</evidence>
<reference evidence="13 14" key="2">
    <citation type="submission" date="2018-10" db="EMBL/GenBank/DDBJ databases">
        <authorList>
            <consortium name="Pathogen Informatics"/>
        </authorList>
    </citation>
    <scope>NUCLEOTIDE SEQUENCE [LARGE SCALE GENOMIC DNA]</scope>
</reference>
<dbReference type="STRING" id="51028.A0A0N4VAB1"/>
<evidence type="ECO:0000256" key="1">
    <source>
        <dbReference type="ARBA" id="ARBA00004613"/>
    </source>
</evidence>
<dbReference type="InterPro" id="IPR050098">
    <property type="entry name" value="TFPI/VKTCI-like"/>
</dbReference>
<dbReference type="Proteomes" id="UP000274131">
    <property type="component" value="Unassembled WGS sequence"/>
</dbReference>
<feature type="transmembrane region" description="Helical" evidence="9">
    <location>
        <begin position="996"/>
        <end position="1016"/>
    </location>
</feature>
<feature type="region of interest" description="Disordered" evidence="8">
    <location>
        <begin position="92"/>
        <end position="122"/>
    </location>
</feature>
<keyword evidence="14" id="KW-1185">Reference proteome</keyword>
<keyword evidence="9" id="KW-0812">Transmembrane</keyword>
<feature type="compositionally biased region" description="Low complexity" evidence="8">
    <location>
        <begin position="98"/>
        <end position="111"/>
    </location>
</feature>
<feature type="disulfide bond" evidence="7">
    <location>
        <begin position="188"/>
        <end position="195"/>
    </location>
</feature>
<keyword evidence="4" id="KW-0646">Protease inhibitor</keyword>
<feature type="disulfide bond" evidence="7">
    <location>
        <begin position="158"/>
        <end position="177"/>
    </location>
</feature>
<dbReference type="Pfam" id="PF00014">
    <property type="entry name" value="Kunitz_BPTI"/>
    <property type="match status" value="8"/>
</dbReference>
<dbReference type="AlphaFoldDB" id="A0A0N4VAB1"/>
<feature type="domain" description="BPTI/Kunitz inhibitor" evidence="11">
    <location>
        <begin position="773"/>
        <end position="823"/>
    </location>
</feature>
<dbReference type="PROSITE" id="PS50279">
    <property type="entry name" value="BPTI_KUNITZ_2"/>
    <property type="match status" value="8"/>
</dbReference>
<evidence type="ECO:0000313" key="14">
    <source>
        <dbReference type="Proteomes" id="UP000274131"/>
    </source>
</evidence>
<feature type="domain" description="BPTI/Kunitz inhibitor" evidence="11">
    <location>
        <begin position="495"/>
        <end position="545"/>
    </location>
</feature>
<dbReference type="InterPro" id="IPR020901">
    <property type="entry name" value="Prtase_inh_Kunz-CS"/>
</dbReference>
<feature type="domain" description="BPTI/Kunitz inhibitor" evidence="11">
    <location>
        <begin position="433"/>
        <end position="483"/>
    </location>
</feature>